<dbReference type="Gene3D" id="3.60.10.10">
    <property type="entry name" value="Endonuclease/exonuclease/phosphatase"/>
    <property type="match status" value="1"/>
</dbReference>
<evidence type="ECO:0000256" key="4">
    <source>
        <dbReference type="ARBA" id="ARBA00022801"/>
    </source>
</evidence>
<dbReference type="Proteomes" id="UP000261640">
    <property type="component" value="Unplaced"/>
</dbReference>
<evidence type="ECO:0000256" key="7">
    <source>
        <dbReference type="SAM" id="MobiDB-lite"/>
    </source>
</evidence>
<comment type="similarity">
    <text evidence="1 5">Belongs to the DNase I family.</text>
</comment>
<feature type="transmembrane region" description="Helical" evidence="8">
    <location>
        <begin position="247"/>
        <end position="267"/>
    </location>
</feature>
<dbReference type="GO" id="GO:0004530">
    <property type="term" value="F:deoxyribonuclease I activity"/>
    <property type="evidence" value="ECO:0007669"/>
    <property type="project" value="TreeGrafter"/>
</dbReference>
<reference evidence="10" key="2">
    <citation type="submission" date="2025-09" db="UniProtKB">
        <authorList>
            <consortium name="Ensembl"/>
        </authorList>
    </citation>
    <scope>IDENTIFICATION</scope>
</reference>
<dbReference type="GO" id="GO:0003677">
    <property type="term" value="F:DNA binding"/>
    <property type="evidence" value="ECO:0007669"/>
    <property type="project" value="TreeGrafter"/>
</dbReference>
<evidence type="ECO:0000313" key="10">
    <source>
        <dbReference type="Ensembl" id="ENSMAMP00000062045.1"/>
    </source>
</evidence>
<dbReference type="PRINTS" id="PR00130">
    <property type="entry name" value="DNASEI"/>
</dbReference>
<evidence type="ECO:0000313" key="11">
    <source>
        <dbReference type="Proteomes" id="UP000261640"/>
    </source>
</evidence>
<evidence type="ECO:0000256" key="6">
    <source>
        <dbReference type="PIRSR" id="PIRSR000988-1"/>
    </source>
</evidence>
<dbReference type="InterPro" id="IPR036691">
    <property type="entry name" value="Endo/exonu/phosph_ase_sf"/>
</dbReference>
<dbReference type="InterPro" id="IPR016202">
    <property type="entry name" value="DNase_I"/>
</dbReference>
<dbReference type="AlphaFoldDB" id="A0A7N8YAM9"/>
<dbReference type="Pfam" id="PF03372">
    <property type="entry name" value="Exo_endo_phos"/>
    <property type="match status" value="1"/>
</dbReference>
<dbReference type="SMART" id="SM00476">
    <property type="entry name" value="DNaseIc"/>
    <property type="match status" value="1"/>
</dbReference>
<dbReference type="GO" id="GO:0006308">
    <property type="term" value="P:DNA catabolic process"/>
    <property type="evidence" value="ECO:0007669"/>
    <property type="project" value="InterPro"/>
</dbReference>
<proteinExistence type="inferred from homology"/>
<dbReference type="PANTHER" id="PTHR11371:SF26">
    <property type="entry name" value="DEOXYRIBONUCLEASE"/>
    <property type="match status" value="1"/>
</dbReference>
<evidence type="ECO:0000256" key="8">
    <source>
        <dbReference type="SAM" id="Phobius"/>
    </source>
</evidence>
<dbReference type="GeneTree" id="ENSGT00950000182846"/>
<reference evidence="10" key="1">
    <citation type="submission" date="2025-08" db="UniProtKB">
        <authorList>
            <consortium name="Ensembl"/>
        </authorList>
    </citation>
    <scope>IDENTIFICATION</scope>
</reference>
<evidence type="ECO:0000256" key="3">
    <source>
        <dbReference type="ARBA" id="ARBA00022759"/>
    </source>
</evidence>
<accession>A0A7N8YAM9</accession>
<dbReference type="InterPro" id="IPR005135">
    <property type="entry name" value="Endo/exonuclease/phosphatase"/>
</dbReference>
<feature type="active site" evidence="6">
    <location>
        <position position="81"/>
    </location>
</feature>
<sequence>MKIAAFNVKKLGMEKVKKKTVMRHLTKIMSQYTVVVILEVVDKTGKAMEKLLQELNNTGNNRTHPYDMIRSRQLGRDIYKEQFVFFWRRDEVTQTDCYQYEDNQVGDEDAFAREPFVLRFSCPTTVVEDLVLIPVHTKPQDAQKELDELHDVVNRVRKKWRTDNIMLLGDFNADGHYLSKKKKDKIRICSAPYYWLIDDSVDTTSSNNNDNTYDRIVVYGETMRDAVVPGSAKPFNFQTEIPVANKLILYLYSIVLIWVHVSVLFLFNKPTGPQKKKPGKQKRGQSSDVTDAPAKRRKVAK</sequence>
<feature type="active site" evidence="6">
    <location>
        <position position="136"/>
    </location>
</feature>
<evidence type="ECO:0000256" key="2">
    <source>
        <dbReference type="ARBA" id="ARBA00022722"/>
    </source>
</evidence>
<keyword evidence="8" id="KW-0472">Membrane</keyword>
<keyword evidence="8" id="KW-0812">Transmembrane</keyword>
<dbReference type="PIRSF" id="PIRSF000988">
    <property type="entry name" value="DNase_I_euk"/>
    <property type="match status" value="1"/>
</dbReference>
<evidence type="ECO:0000256" key="5">
    <source>
        <dbReference type="PIRNR" id="PIRNR000988"/>
    </source>
</evidence>
<feature type="compositionally biased region" description="Basic residues" evidence="7">
    <location>
        <begin position="274"/>
        <end position="283"/>
    </location>
</feature>
<dbReference type="SUPFAM" id="SSF56219">
    <property type="entry name" value="DNase I-like"/>
    <property type="match status" value="1"/>
</dbReference>
<dbReference type="Ensembl" id="ENSMAMT00000068947.1">
    <property type="protein sequence ID" value="ENSMAMP00000062045.1"/>
    <property type="gene ID" value="ENSMAMG00000024790.1"/>
</dbReference>
<feature type="region of interest" description="Disordered" evidence="7">
    <location>
        <begin position="270"/>
        <end position="301"/>
    </location>
</feature>
<dbReference type="GO" id="GO:0005634">
    <property type="term" value="C:nucleus"/>
    <property type="evidence" value="ECO:0007669"/>
    <property type="project" value="TreeGrafter"/>
</dbReference>
<keyword evidence="11" id="KW-1185">Reference proteome</keyword>
<evidence type="ECO:0000256" key="1">
    <source>
        <dbReference type="ARBA" id="ARBA00007359"/>
    </source>
</evidence>
<name>A0A7N8YAM9_9TELE</name>
<organism evidence="10 11">
    <name type="scientific">Mastacembelus armatus</name>
    <name type="common">zig-zag eel</name>
    <dbReference type="NCBI Taxonomy" id="205130"/>
    <lineage>
        <taxon>Eukaryota</taxon>
        <taxon>Metazoa</taxon>
        <taxon>Chordata</taxon>
        <taxon>Craniata</taxon>
        <taxon>Vertebrata</taxon>
        <taxon>Euteleostomi</taxon>
        <taxon>Actinopterygii</taxon>
        <taxon>Neopterygii</taxon>
        <taxon>Teleostei</taxon>
        <taxon>Neoteleostei</taxon>
        <taxon>Acanthomorphata</taxon>
        <taxon>Anabantaria</taxon>
        <taxon>Synbranchiformes</taxon>
        <taxon>Mastacembelidae</taxon>
        <taxon>Mastacembelus</taxon>
    </lineage>
</organism>
<keyword evidence="8" id="KW-1133">Transmembrane helix</keyword>
<dbReference type="PANTHER" id="PTHR11371">
    <property type="entry name" value="DEOXYRIBONUCLEASE"/>
    <property type="match status" value="1"/>
</dbReference>
<dbReference type="InParanoid" id="A0A7N8YAM9"/>
<keyword evidence="2 5" id="KW-0540">Nuclease</keyword>
<keyword evidence="3 5" id="KW-0255">Endonuclease</keyword>
<evidence type="ECO:0000259" key="9">
    <source>
        <dbReference type="Pfam" id="PF03372"/>
    </source>
</evidence>
<keyword evidence="4 5" id="KW-0378">Hydrolase</keyword>
<feature type="domain" description="Endonuclease/exonuclease/phosphatase" evidence="9">
    <location>
        <begin position="5"/>
        <end position="223"/>
    </location>
</feature>
<protein>
    <recommendedName>
        <fullName evidence="5">Deoxyribonuclease</fullName>
    </recommendedName>
</protein>